<comment type="caution">
    <text evidence="1">The sequence shown here is derived from an EMBL/GenBank/DDBJ whole genome shotgun (WGS) entry which is preliminary data.</text>
</comment>
<keyword evidence="2" id="KW-1185">Reference proteome</keyword>
<protein>
    <submittedName>
        <fullName evidence="1">Uncharacterized protein</fullName>
    </submittedName>
</protein>
<dbReference type="EMBL" id="CM047583">
    <property type="protein sequence ID" value="KAI9913554.1"/>
    <property type="molecule type" value="Genomic_DNA"/>
</dbReference>
<accession>A0ACC0W495</accession>
<dbReference type="Proteomes" id="UP001163321">
    <property type="component" value="Chromosome 4"/>
</dbReference>
<proteinExistence type="predicted"/>
<name>A0ACC0W495_9STRA</name>
<gene>
    <name evidence="1" type="ORF">PsorP6_004874</name>
</gene>
<organism evidence="1 2">
    <name type="scientific">Peronosclerospora sorghi</name>
    <dbReference type="NCBI Taxonomy" id="230839"/>
    <lineage>
        <taxon>Eukaryota</taxon>
        <taxon>Sar</taxon>
        <taxon>Stramenopiles</taxon>
        <taxon>Oomycota</taxon>
        <taxon>Peronosporomycetes</taxon>
        <taxon>Peronosporales</taxon>
        <taxon>Peronosporaceae</taxon>
        <taxon>Peronosclerospora</taxon>
    </lineage>
</organism>
<evidence type="ECO:0000313" key="1">
    <source>
        <dbReference type="EMBL" id="KAI9913554.1"/>
    </source>
</evidence>
<evidence type="ECO:0000313" key="2">
    <source>
        <dbReference type="Proteomes" id="UP001163321"/>
    </source>
</evidence>
<reference evidence="1 2" key="1">
    <citation type="journal article" date="2022" name="bioRxiv">
        <title>The genome of the oomycete Peronosclerospora sorghi, a cosmopolitan pathogen of maize and sorghum, is inflated with dispersed pseudogenes.</title>
        <authorList>
            <person name="Fletcher K."/>
            <person name="Martin F."/>
            <person name="Isakeit T."/>
            <person name="Cavanaugh K."/>
            <person name="Magill C."/>
            <person name="Michelmore R."/>
        </authorList>
    </citation>
    <scope>NUCLEOTIDE SEQUENCE [LARGE SCALE GENOMIC DNA]</scope>
    <source>
        <strain evidence="1">P6</strain>
    </source>
</reference>
<sequence length="82" mass="9788">MKGRMRFLRGITNEMRQRRREQYLSLTRADLVDVEQRYFSEDAPERRVVIVGKDGDDLHEFSKNGFDMKRFISSETKEVSKT</sequence>